<evidence type="ECO:0000313" key="2">
    <source>
        <dbReference type="Proteomes" id="UP000500857"/>
    </source>
</evidence>
<dbReference type="Proteomes" id="UP000500857">
    <property type="component" value="Chromosome"/>
</dbReference>
<dbReference type="EMBL" id="CP051167">
    <property type="protein sequence ID" value="QIZ71385.1"/>
    <property type="molecule type" value="Genomic_DNA"/>
</dbReference>
<dbReference type="AlphaFoldDB" id="A0A6H1TYA5"/>
<sequence>MARYTGLFIVAVSPDLLRQSLIEILQECHLDVIYDTGDYIMAREIPGEVPFGKLVTVEVLIDRPMDTPDEVRMNFVMKNEELPLQLDNHCRQMFDSLSEAIAESNEWQLLETAAG</sequence>
<proteinExistence type="predicted"/>
<evidence type="ECO:0000313" key="1">
    <source>
        <dbReference type="EMBL" id="QIZ71385.1"/>
    </source>
</evidence>
<accession>A0A6H1TYA5</accession>
<gene>
    <name evidence="1" type="ORF">HCG48_12980</name>
</gene>
<reference evidence="1 2" key="1">
    <citation type="submission" date="2020-04" db="EMBL/GenBank/DDBJ databases">
        <authorList>
            <person name="Basu S."/>
            <person name="Maruthanayagam V."/>
            <person name="Chakraborty S."/>
            <person name="Pramanik A."/>
            <person name="Mukherjee J."/>
            <person name="Brink B."/>
        </authorList>
    </citation>
    <scope>NUCLEOTIDE SEQUENCE [LARGE SCALE GENOMIC DNA]</scope>
    <source>
        <strain evidence="1 2">AP17</strain>
    </source>
</reference>
<dbReference type="RefSeq" id="WP_168569538.1">
    <property type="nucleotide sequence ID" value="NZ_CP051167.1"/>
</dbReference>
<keyword evidence="2" id="KW-1185">Reference proteome</keyword>
<dbReference type="KEGG" id="oxy:HCG48_12980"/>
<protein>
    <submittedName>
        <fullName evidence="1">Uncharacterized protein</fullName>
    </submittedName>
</protein>
<name>A0A6H1TYA5_9CYAN</name>
<organism evidence="1 2">
    <name type="scientific">Oxynema aestuarii AP17</name>
    <dbReference type="NCBI Taxonomy" id="2064643"/>
    <lineage>
        <taxon>Bacteria</taxon>
        <taxon>Bacillati</taxon>
        <taxon>Cyanobacteriota</taxon>
        <taxon>Cyanophyceae</taxon>
        <taxon>Oscillatoriophycideae</taxon>
        <taxon>Oscillatoriales</taxon>
        <taxon>Oscillatoriaceae</taxon>
        <taxon>Oxynema</taxon>
        <taxon>Oxynema aestuarii</taxon>
    </lineage>
</organism>